<evidence type="ECO:0000256" key="4">
    <source>
        <dbReference type="ARBA" id="ARBA00022989"/>
    </source>
</evidence>
<feature type="transmembrane region" description="Helical" evidence="6">
    <location>
        <begin position="683"/>
        <end position="703"/>
    </location>
</feature>
<keyword evidence="3 6" id="KW-0812">Transmembrane</keyword>
<keyword evidence="4 6" id="KW-1133">Transmembrane helix</keyword>
<feature type="domain" description="ABC3 transporter permease C-terminal" evidence="7">
    <location>
        <begin position="287"/>
        <end position="401"/>
    </location>
</feature>
<dbReference type="OrthoDB" id="5137249at2"/>
<organism evidence="8 9">
    <name type="scientific">Natranaerovirga pectinivora</name>
    <dbReference type="NCBI Taxonomy" id="682400"/>
    <lineage>
        <taxon>Bacteria</taxon>
        <taxon>Bacillati</taxon>
        <taxon>Bacillota</taxon>
        <taxon>Clostridia</taxon>
        <taxon>Lachnospirales</taxon>
        <taxon>Natranaerovirgaceae</taxon>
        <taxon>Natranaerovirga</taxon>
    </lineage>
</organism>
<evidence type="ECO:0000313" key="8">
    <source>
        <dbReference type="EMBL" id="TCT16257.1"/>
    </source>
</evidence>
<comment type="caution">
    <text evidence="8">The sequence shown here is derived from an EMBL/GenBank/DDBJ whole genome shotgun (WGS) entry which is preliminary data.</text>
</comment>
<keyword evidence="5 6" id="KW-0472">Membrane</keyword>
<protein>
    <submittedName>
        <fullName evidence="8">Putative ABC transport system permease protein</fullName>
    </submittedName>
</protein>
<evidence type="ECO:0000256" key="6">
    <source>
        <dbReference type="SAM" id="Phobius"/>
    </source>
</evidence>
<name>A0A4V2V0I8_9FIRM</name>
<dbReference type="EMBL" id="SMAL01000002">
    <property type="protein sequence ID" value="TCT16257.1"/>
    <property type="molecule type" value="Genomic_DNA"/>
</dbReference>
<feature type="domain" description="ABC3 transporter permease C-terminal" evidence="7">
    <location>
        <begin position="687"/>
        <end position="802"/>
    </location>
</feature>
<evidence type="ECO:0000256" key="2">
    <source>
        <dbReference type="ARBA" id="ARBA00022475"/>
    </source>
</evidence>
<sequence length="813" mass="91409">MKNKTLLKDTYREIKGNLSRFLSIFAIVALGASFFAGIKVTGLDMKITANKYFNDYKLMDIRLVSTLGFTDDDVDILEEMNGIEGIMPTHITDTLVSIEDKELVVKVFSLPLERNIEDESYINRTKIVEGRYPENPNEGVVERHKIHGSGLEIGSVIHLSLEEDEDIKGTLKNNEFTIVGIVDTPYFISFERGPSTIGKGKVDTFIMIPEENFSLPVYTDIFITVSGARDVLSFNEEYKEIIDSIKEEILEVSSERGFPWIVLDRDTNPGFVDYGQAADKMDALAQVFPVIFFLVAALVSLTTMTRLVDEQRTYIGVFKALGFSNMYIASKYFLYALIASLSGSLLGVIIGFKLFPTVIFNAYAIMYTLPPVITVFDYNYALMAVLGSVLTTTIATLLACYKELTATAALLIRPKSPKVGKTILLERITFIWKRFNFIHKITARNIFRYKKRFLMTVFGIGGCSALLLTGFGLKDSISDIVRKQYEEIARYNLIISLREELDTVEGVGFLGEVDNEILNYLPVKEGNVNVGYKDTEKNIALLVPEDNNKLEEFILLQNRISKERVSLSDNGVILTEKLAKDLGVTPGGEIYFLDSLNNRTSVVVDGIVENYVFHYAYMSPVLYETLFDEAPLYNELLVQTVAGDEAFENRLSSQLIKETEVSNVIFTSELKGNFNDIIGSLNYVVLVLIVSAGALAFVVLYNLTNINISERQREIATIKVLGFYNNEVSAYVYRENLVLTIIGGVLGLVIGFYLHRFTVLTSEVDYVMFGRDIGVMSYFNAFVLTLGFSCFVNFVMYFRLRGIGMIESLKSIE</sequence>
<feature type="transmembrane region" description="Helical" evidence="6">
    <location>
        <begin position="737"/>
        <end position="755"/>
    </location>
</feature>
<feature type="transmembrane region" description="Helical" evidence="6">
    <location>
        <begin position="332"/>
        <end position="360"/>
    </location>
</feature>
<evidence type="ECO:0000256" key="5">
    <source>
        <dbReference type="ARBA" id="ARBA00023136"/>
    </source>
</evidence>
<reference evidence="8 9" key="1">
    <citation type="submission" date="2019-03" db="EMBL/GenBank/DDBJ databases">
        <title>Genomic Encyclopedia of Type Strains, Phase IV (KMG-IV): sequencing the most valuable type-strain genomes for metagenomic binning, comparative biology and taxonomic classification.</title>
        <authorList>
            <person name="Goeker M."/>
        </authorList>
    </citation>
    <scope>NUCLEOTIDE SEQUENCE [LARGE SCALE GENOMIC DNA]</scope>
    <source>
        <strain evidence="8 9">DSM 24629</strain>
    </source>
</reference>
<feature type="transmembrane region" description="Helical" evidence="6">
    <location>
        <begin position="775"/>
        <end position="798"/>
    </location>
</feature>
<keyword evidence="2" id="KW-1003">Cell membrane</keyword>
<proteinExistence type="predicted"/>
<feature type="transmembrane region" description="Helical" evidence="6">
    <location>
        <begin position="283"/>
        <end position="302"/>
    </location>
</feature>
<dbReference type="InterPro" id="IPR038766">
    <property type="entry name" value="Membrane_comp_ABC_pdt"/>
</dbReference>
<evidence type="ECO:0000313" key="9">
    <source>
        <dbReference type="Proteomes" id="UP000294902"/>
    </source>
</evidence>
<evidence type="ECO:0000256" key="3">
    <source>
        <dbReference type="ARBA" id="ARBA00022692"/>
    </source>
</evidence>
<evidence type="ECO:0000256" key="1">
    <source>
        <dbReference type="ARBA" id="ARBA00004651"/>
    </source>
</evidence>
<evidence type="ECO:0000259" key="7">
    <source>
        <dbReference type="Pfam" id="PF02687"/>
    </source>
</evidence>
<gene>
    <name evidence="8" type="ORF">EDC18_102274</name>
</gene>
<dbReference type="PANTHER" id="PTHR30287">
    <property type="entry name" value="MEMBRANE COMPONENT OF PREDICTED ABC SUPERFAMILY METABOLITE UPTAKE TRANSPORTER"/>
    <property type="match status" value="1"/>
</dbReference>
<keyword evidence="9" id="KW-1185">Reference proteome</keyword>
<dbReference type="PANTHER" id="PTHR30287:SF1">
    <property type="entry name" value="INNER MEMBRANE PROTEIN"/>
    <property type="match status" value="1"/>
</dbReference>
<dbReference type="RefSeq" id="WP_132250521.1">
    <property type="nucleotide sequence ID" value="NZ_SMAL01000002.1"/>
</dbReference>
<dbReference type="Proteomes" id="UP000294902">
    <property type="component" value="Unassembled WGS sequence"/>
</dbReference>
<dbReference type="Pfam" id="PF02687">
    <property type="entry name" value="FtsX"/>
    <property type="match status" value="2"/>
</dbReference>
<feature type="transmembrane region" description="Helical" evidence="6">
    <location>
        <begin position="21"/>
        <end position="38"/>
    </location>
</feature>
<dbReference type="AlphaFoldDB" id="A0A4V2V0I8"/>
<comment type="subcellular location">
    <subcellularLocation>
        <location evidence="1">Cell membrane</location>
        <topology evidence="1">Multi-pass membrane protein</topology>
    </subcellularLocation>
</comment>
<feature type="transmembrane region" description="Helical" evidence="6">
    <location>
        <begin position="453"/>
        <end position="473"/>
    </location>
</feature>
<dbReference type="InterPro" id="IPR003838">
    <property type="entry name" value="ABC3_permease_C"/>
</dbReference>
<dbReference type="GO" id="GO:0005886">
    <property type="term" value="C:plasma membrane"/>
    <property type="evidence" value="ECO:0007669"/>
    <property type="project" value="UniProtKB-SubCell"/>
</dbReference>
<accession>A0A4V2V0I8</accession>